<name>A0AAV8QY99_ENSVE</name>
<comment type="caution">
    <text evidence="1">The sequence shown here is derived from an EMBL/GenBank/DDBJ whole genome shotgun (WGS) entry which is preliminary data.</text>
</comment>
<reference evidence="1 2" key="1">
    <citation type="submission" date="2022-12" db="EMBL/GenBank/DDBJ databases">
        <title>Chromosome-scale assembly of the Ensete ventricosum genome.</title>
        <authorList>
            <person name="Dussert Y."/>
            <person name="Stocks J."/>
            <person name="Wendawek A."/>
            <person name="Woldeyes F."/>
            <person name="Nichols R.A."/>
            <person name="Borrell J.S."/>
        </authorList>
    </citation>
    <scope>NUCLEOTIDE SEQUENCE [LARGE SCALE GENOMIC DNA]</scope>
    <source>
        <strain evidence="2">cv. Maze</strain>
        <tissue evidence="1">Seeds</tissue>
    </source>
</reference>
<dbReference type="Proteomes" id="UP001222027">
    <property type="component" value="Unassembled WGS sequence"/>
</dbReference>
<keyword evidence="2" id="KW-1185">Reference proteome</keyword>
<evidence type="ECO:0000313" key="1">
    <source>
        <dbReference type="EMBL" id="KAJ8490589.1"/>
    </source>
</evidence>
<proteinExistence type="predicted"/>
<protein>
    <submittedName>
        <fullName evidence="1">Uncharacterized protein</fullName>
    </submittedName>
</protein>
<dbReference type="EMBL" id="JAQQAF010000004">
    <property type="protein sequence ID" value="KAJ8490589.1"/>
    <property type="molecule type" value="Genomic_DNA"/>
</dbReference>
<evidence type="ECO:0000313" key="2">
    <source>
        <dbReference type="Proteomes" id="UP001222027"/>
    </source>
</evidence>
<dbReference type="AlphaFoldDB" id="A0AAV8QY99"/>
<sequence>MEATAVHWIHVWLHGPRNMSLLMGSSEFTDRRHAPVPVAEFSRSFCVRLPTKAMVACLTSRPQELSPGICGGFMAWVSRLATLLPEASAKGGIYRIRLSMASLEMRICCRLKLDDGKIVNALFLRLFSITWFRRTNGEEETCFGTYRLRSWLQLGGIKRRKLLK</sequence>
<gene>
    <name evidence="1" type="ORF">OPV22_012310</name>
</gene>
<organism evidence="1 2">
    <name type="scientific">Ensete ventricosum</name>
    <name type="common">Abyssinian banana</name>
    <name type="synonym">Musa ensete</name>
    <dbReference type="NCBI Taxonomy" id="4639"/>
    <lineage>
        <taxon>Eukaryota</taxon>
        <taxon>Viridiplantae</taxon>
        <taxon>Streptophyta</taxon>
        <taxon>Embryophyta</taxon>
        <taxon>Tracheophyta</taxon>
        <taxon>Spermatophyta</taxon>
        <taxon>Magnoliopsida</taxon>
        <taxon>Liliopsida</taxon>
        <taxon>Zingiberales</taxon>
        <taxon>Musaceae</taxon>
        <taxon>Ensete</taxon>
    </lineage>
</organism>
<accession>A0AAV8QY99</accession>